<keyword evidence="3" id="KW-0813">Transport</keyword>
<evidence type="ECO:0000256" key="2">
    <source>
        <dbReference type="RuleBase" id="RU004003"/>
    </source>
</evidence>
<proteinExistence type="inferred from homology"/>
<dbReference type="PANTHER" id="PTHR30604">
    <property type="entry name" value="PROTEIN TRANSPORT PROTEIN HOFQ"/>
    <property type="match status" value="1"/>
</dbReference>
<dbReference type="InterPro" id="IPR004846">
    <property type="entry name" value="T2SS/T3SS_dom"/>
</dbReference>
<organism evidence="7 8">
    <name type="scientific">Aquipseudomonas alcaligenes</name>
    <name type="common">Pseudomonas alcaligenes</name>
    <dbReference type="NCBI Taxonomy" id="43263"/>
    <lineage>
        <taxon>Bacteria</taxon>
        <taxon>Pseudomonadati</taxon>
        <taxon>Pseudomonadota</taxon>
        <taxon>Gammaproteobacteria</taxon>
        <taxon>Pseudomonadales</taxon>
        <taxon>Pseudomonadaceae</taxon>
        <taxon>Aquipseudomonas</taxon>
    </lineage>
</organism>
<name>A0A1N6X282_AQUAC</name>
<dbReference type="Pfam" id="PF00263">
    <property type="entry name" value="Secretin"/>
    <property type="match status" value="1"/>
</dbReference>
<comment type="subcellular location">
    <subcellularLocation>
        <location evidence="3">Cell outer membrane</location>
    </subcellularLocation>
</comment>
<evidence type="ECO:0000313" key="7">
    <source>
        <dbReference type="EMBL" id="SIQ96484.1"/>
    </source>
</evidence>
<dbReference type="InterPro" id="IPR005644">
    <property type="entry name" value="NolW-like"/>
</dbReference>
<feature type="domain" description="Type II/III secretion system secretin-like" evidence="5">
    <location>
        <begin position="139"/>
        <end position="244"/>
    </location>
</feature>
<dbReference type="PANTHER" id="PTHR30604:SF1">
    <property type="entry name" value="DNA UTILIZATION PROTEIN HOFQ"/>
    <property type="match status" value="1"/>
</dbReference>
<evidence type="ECO:0000256" key="4">
    <source>
        <dbReference type="SAM" id="SignalP"/>
    </source>
</evidence>
<dbReference type="Gene3D" id="3.30.1370.120">
    <property type="match status" value="1"/>
</dbReference>
<dbReference type="Proteomes" id="UP000185841">
    <property type="component" value="Unassembled WGS sequence"/>
</dbReference>
<reference evidence="7 8" key="1">
    <citation type="submission" date="2017-01" db="EMBL/GenBank/DDBJ databases">
        <authorList>
            <person name="Mah S.A."/>
            <person name="Swanson W.J."/>
            <person name="Moy G.W."/>
            <person name="Vacquier V.D."/>
        </authorList>
    </citation>
    <scope>NUCLEOTIDE SEQUENCE [LARGE SCALE GENOMIC DNA]</scope>
    <source>
        <strain evidence="7 8">RU36E</strain>
    </source>
</reference>
<dbReference type="RefSeq" id="WP_076429135.1">
    <property type="nucleotide sequence ID" value="NZ_FTMP01000011.1"/>
</dbReference>
<dbReference type="InterPro" id="IPR038591">
    <property type="entry name" value="NolW-like_sf"/>
</dbReference>
<evidence type="ECO:0000259" key="6">
    <source>
        <dbReference type="Pfam" id="PF03958"/>
    </source>
</evidence>
<feature type="signal peptide" evidence="4">
    <location>
        <begin position="1"/>
        <end position="20"/>
    </location>
</feature>
<keyword evidence="1 4" id="KW-0732">Signal</keyword>
<evidence type="ECO:0000313" key="8">
    <source>
        <dbReference type="Proteomes" id="UP000185841"/>
    </source>
</evidence>
<comment type="similarity">
    <text evidence="2">Belongs to the bacterial secretin family.</text>
</comment>
<evidence type="ECO:0000259" key="5">
    <source>
        <dbReference type="Pfam" id="PF00263"/>
    </source>
</evidence>
<feature type="chain" id="PRO_5012862437" evidence="4">
    <location>
        <begin position="21"/>
        <end position="269"/>
    </location>
</feature>
<protein>
    <submittedName>
        <fullName evidence="7">Type II and III secretion system protein</fullName>
    </submittedName>
</protein>
<dbReference type="EMBL" id="FTMP01000011">
    <property type="protein sequence ID" value="SIQ96484.1"/>
    <property type="molecule type" value="Genomic_DNA"/>
</dbReference>
<dbReference type="GO" id="GO:0009279">
    <property type="term" value="C:cell outer membrane"/>
    <property type="evidence" value="ECO:0007669"/>
    <property type="project" value="UniProtKB-SubCell"/>
</dbReference>
<sequence length="269" mass="29123">MTLRACLLALTLGLSLPLQAATELIQLNYRTAEDVLPVVQAALDGQGKASPYGNQLVINATPEKIQEVRDLLQQLDTAPRRLLISVDTSETSFQDRDGYRVDGSASAGDVEVIAGRGEVQGRDQVRIIRRSTSSNSGGTQQVQATEGYPALIQVGQSVPLTTTSVGPYGQVYQNTEYRNVNQGFYVTASVTGDRVHVSISSTNDRVNQYQPGVIDTQSTDTRVSGRLGEWIPLGGISGENRSQDSAFLRQHSTRGANDMSLRIRVEALD</sequence>
<evidence type="ECO:0000256" key="3">
    <source>
        <dbReference type="RuleBase" id="RU004004"/>
    </source>
</evidence>
<dbReference type="GO" id="GO:0009306">
    <property type="term" value="P:protein secretion"/>
    <property type="evidence" value="ECO:0007669"/>
    <property type="project" value="InterPro"/>
</dbReference>
<accession>A0A1N6X282</accession>
<evidence type="ECO:0000256" key="1">
    <source>
        <dbReference type="ARBA" id="ARBA00022729"/>
    </source>
</evidence>
<dbReference type="InterPro" id="IPR051808">
    <property type="entry name" value="Type_IV_pilus_biogenesis"/>
</dbReference>
<dbReference type="AlphaFoldDB" id="A0A1N6X282"/>
<feature type="domain" description="NolW-like" evidence="6">
    <location>
        <begin position="22"/>
        <end position="80"/>
    </location>
</feature>
<dbReference type="Pfam" id="PF03958">
    <property type="entry name" value="Secretin_N"/>
    <property type="match status" value="1"/>
</dbReference>
<gene>
    <name evidence="7" type="ORF">SAMN05878282_111106</name>
</gene>